<reference evidence="2 3" key="1">
    <citation type="submission" date="2022-12" db="EMBL/GenBank/DDBJ databases">
        <title>Chromosome-level genome of Tegillarca granosa.</title>
        <authorList>
            <person name="Kim J."/>
        </authorList>
    </citation>
    <scope>NUCLEOTIDE SEQUENCE [LARGE SCALE GENOMIC DNA]</scope>
    <source>
        <strain evidence="2">Teg-2019</strain>
        <tissue evidence="2">Adductor muscle</tissue>
    </source>
</reference>
<feature type="chain" id="PRO_5045986087" evidence="1">
    <location>
        <begin position="23"/>
        <end position="73"/>
    </location>
</feature>
<protein>
    <submittedName>
        <fullName evidence="2">Uncharacterized protein</fullName>
    </submittedName>
</protein>
<sequence length="73" mass="8319">MKLSVLILMFVLAVTLFTSVEAGWWGGDKTKKKTKVKIIIKETEKGRQENTKTEGIVLLQTRSKESHTSMECY</sequence>
<feature type="signal peptide" evidence="1">
    <location>
        <begin position="1"/>
        <end position="22"/>
    </location>
</feature>
<evidence type="ECO:0000256" key="1">
    <source>
        <dbReference type="SAM" id="SignalP"/>
    </source>
</evidence>
<gene>
    <name evidence="2" type="ORF">KUTeg_015076</name>
</gene>
<proteinExistence type="predicted"/>
<name>A0ABQ9ESQ8_TEGGR</name>
<evidence type="ECO:0000313" key="3">
    <source>
        <dbReference type="Proteomes" id="UP001217089"/>
    </source>
</evidence>
<keyword evidence="3" id="KW-1185">Reference proteome</keyword>
<organism evidence="2 3">
    <name type="scientific">Tegillarca granosa</name>
    <name type="common">Malaysian cockle</name>
    <name type="synonym">Anadara granosa</name>
    <dbReference type="NCBI Taxonomy" id="220873"/>
    <lineage>
        <taxon>Eukaryota</taxon>
        <taxon>Metazoa</taxon>
        <taxon>Spiralia</taxon>
        <taxon>Lophotrochozoa</taxon>
        <taxon>Mollusca</taxon>
        <taxon>Bivalvia</taxon>
        <taxon>Autobranchia</taxon>
        <taxon>Pteriomorphia</taxon>
        <taxon>Arcoida</taxon>
        <taxon>Arcoidea</taxon>
        <taxon>Arcidae</taxon>
        <taxon>Tegillarca</taxon>
    </lineage>
</organism>
<keyword evidence="1" id="KW-0732">Signal</keyword>
<evidence type="ECO:0000313" key="2">
    <source>
        <dbReference type="EMBL" id="KAJ8306992.1"/>
    </source>
</evidence>
<dbReference type="Proteomes" id="UP001217089">
    <property type="component" value="Unassembled WGS sequence"/>
</dbReference>
<accession>A0ABQ9ESQ8</accession>
<dbReference type="EMBL" id="JARBDR010000793">
    <property type="protein sequence ID" value="KAJ8306992.1"/>
    <property type="molecule type" value="Genomic_DNA"/>
</dbReference>
<comment type="caution">
    <text evidence="2">The sequence shown here is derived from an EMBL/GenBank/DDBJ whole genome shotgun (WGS) entry which is preliminary data.</text>
</comment>